<dbReference type="InterPro" id="IPR036390">
    <property type="entry name" value="WH_DNA-bd_sf"/>
</dbReference>
<keyword evidence="7" id="KW-0479">Metal-binding</keyword>
<feature type="binding site" evidence="7">
    <location>
        <position position="119"/>
    </location>
    <ligand>
        <name>Zn(2+)</name>
        <dbReference type="ChEBI" id="CHEBI:29105"/>
    </ligand>
</feature>
<reference evidence="8 9" key="1">
    <citation type="submission" date="2019-07" db="EMBL/GenBank/DDBJ databases">
        <title>Pseudomonas mangiferae sp. nov., isolated from bark of mango tree in Thailand.</title>
        <authorList>
            <person name="Srisuk N."/>
            <person name="Anurat P."/>
        </authorList>
    </citation>
    <scope>NUCLEOTIDE SEQUENCE [LARGE SCALE GENOMIC DNA]</scope>
    <source>
        <strain evidence="8 9">DMKU_BBB3-04</strain>
    </source>
</reference>
<keyword evidence="3 7" id="KW-0862">Zinc</keyword>
<dbReference type="FunFam" id="1.10.10.10:FF:000137">
    <property type="entry name" value="Zinc uptake transcriptional repressor"/>
    <property type="match status" value="1"/>
</dbReference>
<keyword evidence="9" id="KW-1185">Reference proteome</keyword>
<evidence type="ECO:0000256" key="3">
    <source>
        <dbReference type="ARBA" id="ARBA00022833"/>
    </source>
</evidence>
<evidence type="ECO:0000256" key="4">
    <source>
        <dbReference type="ARBA" id="ARBA00023015"/>
    </source>
</evidence>
<evidence type="ECO:0000256" key="7">
    <source>
        <dbReference type="PIRSR" id="PIRSR602481-1"/>
    </source>
</evidence>
<accession>A0A553GWN1</accession>
<sequence>MTEPSPSRASLACLPHDHSHCVSDALASAERICAQLGVRLTVLRKRVLELVWQSHKPLGAYDILGVLSGEDGRRAAPPTVYRALDFLLETGLVHRIASLNAFVGCNHPGEAHQGQFLICRSCHAAVELEHPAISTAILDGARTVGFQVEGQTVEVLGLCAPCQAAA</sequence>
<name>A0A553GWN1_9PSED</name>
<dbReference type="Gene3D" id="3.30.1490.190">
    <property type="match status" value="1"/>
</dbReference>
<comment type="cofactor">
    <cofactor evidence="7">
        <name>Zn(2+)</name>
        <dbReference type="ChEBI" id="CHEBI:29105"/>
    </cofactor>
    <text evidence="7">Binds 1 zinc ion per subunit.</text>
</comment>
<dbReference type="AlphaFoldDB" id="A0A553GWN1"/>
<evidence type="ECO:0000313" key="9">
    <source>
        <dbReference type="Proteomes" id="UP000315235"/>
    </source>
</evidence>
<protein>
    <submittedName>
        <fullName evidence="8">Transcriptional repressor</fullName>
    </submittedName>
</protein>
<organism evidence="8 9">
    <name type="scientific">Pseudomonas mangiferae</name>
    <dbReference type="NCBI Taxonomy" id="2593654"/>
    <lineage>
        <taxon>Bacteria</taxon>
        <taxon>Pseudomonadati</taxon>
        <taxon>Pseudomonadota</taxon>
        <taxon>Gammaproteobacteria</taxon>
        <taxon>Pseudomonadales</taxon>
        <taxon>Pseudomonadaceae</taxon>
        <taxon>Pseudomonas</taxon>
    </lineage>
</organism>
<dbReference type="InterPro" id="IPR043135">
    <property type="entry name" value="Fur_C"/>
</dbReference>
<dbReference type="SUPFAM" id="SSF46785">
    <property type="entry name" value="Winged helix' DNA-binding domain"/>
    <property type="match status" value="1"/>
</dbReference>
<dbReference type="GO" id="GO:0008270">
    <property type="term" value="F:zinc ion binding"/>
    <property type="evidence" value="ECO:0007669"/>
    <property type="project" value="TreeGrafter"/>
</dbReference>
<comment type="similarity">
    <text evidence="1">Belongs to the Fur family.</text>
</comment>
<dbReference type="Proteomes" id="UP000315235">
    <property type="component" value="Unassembled WGS sequence"/>
</dbReference>
<evidence type="ECO:0000256" key="6">
    <source>
        <dbReference type="ARBA" id="ARBA00023163"/>
    </source>
</evidence>
<dbReference type="Pfam" id="PF01475">
    <property type="entry name" value="FUR"/>
    <property type="match status" value="1"/>
</dbReference>
<dbReference type="FunFam" id="3.30.1490.190:FF:000007">
    <property type="entry name" value="Fur family transcriptional regulator"/>
    <property type="match status" value="1"/>
</dbReference>
<dbReference type="GO" id="GO:1900376">
    <property type="term" value="P:regulation of secondary metabolite biosynthetic process"/>
    <property type="evidence" value="ECO:0007669"/>
    <property type="project" value="TreeGrafter"/>
</dbReference>
<dbReference type="InterPro" id="IPR036388">
    <property type="entry name" value="WH-like_DNA-bd_sf"/>
</dbReference>
<dbReference type="GO" id="GO:0003700">
    <property type="term" value="F:DNA-binding transcription factor activity"/>
    <property type="evidence" value="ECO:0007669"/>
    <property type="project" value="InterPro"/>
</dbReference>
<dbReference type="PANTHER" id="PTHR33202:SF6">
    <property type="entry name" value="ZINC UPTAKE REGULATION PROTEIN"/>
    <property type="match status" value="1"/>
</dbReference>
<dbReference type="GO" id="GO:0000976">
    <property type="term" value="F:transcription cis-regulatory region binding"/>
    <property type="evidence" value="ECO:0007669"/>
    <property type="project" value="TreeGrafter"/>
</dbReference>
<dbReference type="OrthoDB" id="9801127at2"/>
<keyword evidence="2" id="KW-0678">Repressor</keyword>
<dbReference type="CDD" id="cd07153">
    <property type="entry name" value="Fur_like"/>
    <property type="match status" value="1"/>
</dbReference>
<dbReference type="RefSeq" id="WP_143489347.1">
    <property type="nucleotide sequence ID" value="NZ_VJOY01000011.1"/>
</dbReference>
<keyword evidence="4" id="KW-0805">Transcription regulation</keyword>
<evidence type="ECO:0000256" key="2">
    <source>
        <dbReference type="ARBA" id="ARBA00022491"/>
    </source>
</evidence>
<feature type="binding site" evidence="7">
    <location>
        <position position="159"/>
    </location>
    <ligand>
        <name>Zn(2+)</name>
        <dbReference type="ChEBI" id="CHEBI:29105"/>
    </ligand>
</feature>
<evidence type="ECO:0000256" key="1">
    <source>
        <dbReference type="ARBA" id="ARBA00007957"/>
    </source>
</evidence>
<keyword evidence="6" id="KW-0804">Transcription</keyword>
<dbReference type="Gene3D" id="1.10.10.10">
    <property type="entry name" value="Winged helix-like DNA-binding domain superfamily/Winged helix DNA-binding domain"/>
    <property type="match status" value="1"/>
</dbReference>
<dbReference type="InterPro" id="IPR002481">
    <property type="entry name" value="FUR"/>
</dbReference>
<evidence type="ECO:0000256" key="5">
    <source>
        <dbReference type="ARBA" id="ARBA00023125"/>
    </source>
</evidence>
<dbReference type="GO" id="GO:0045892">
    <property type="term" value="P:negative regulation of DNA-templated transcription"/>
    <property type="evidence" value="ECO:0007669"/>
    <property type="project" value="TreeGrafter"/>
</dbReference>
<feature type="binding site" evidence="7">
    <location>
        <position position="122"/>
    </location>
    <ligand>
        <name>Zn(2+)</name>
        <dbReference type="ChEBI" id="CHEBI:29105"/>
    </ligand>
</feature>
<dbReference type="PANTHER" id="PTHR33202">
    <property type="entry name" value="ZINC UPTAKE REGULATION PROTEIN"/>
    <property type="match status" value="1"/>
</dbReference>
<proteinExistence type="inferred from homology"/>
<gene>
    <name evidence="8" type="ORF">FM069_15875</name>
</gene>
<dbReference type="GO" id="GO:0005829">
    <property type="term" value="C:cytosol"/>
    <property type="evidence" value="ECO:0007669"/>
    <property type="project" value="TreeGrafter"/>
</dbReference>
<dbReference type="EMBL" id="VJOY01000011">
    <property type="protein sequence ID" value="TRX73888.1"/>
    <property type="molecule type" value="Genomic_DNA"/>
</dbReference>
<keyword evidence="5" id="KW-0238">DNA-binding</keyword>
<comment type="caution">
    <text evidence="8">The sequence shown here is derived from an EMBL/GenBank/DDBJ whole genome shotgun (WGS) entry which is preliminary data.</text>
</comment>
<evidence type="ECO:0000313" key="8">
    <source>
        <dbReference type="EMBL" id="TRX73888.1"/>
    </source>
</evidence>
<feature type="binding site" evidence="7">
    <location>
        <position position="162"/>
    </location>
    <ligand>
        <name>Zn(2+)</name>
        <dbReference type="ChEBI" id="CHEBI:29105"/>
    </ligand>
</feature>